<dbReference type="Proteomes" id="UP000650511">
    <property type="component" value="Unassembled WGS sequence"/>
</dbReference>
<gene>
    <name evidence="2" type="ORF">GCM10011354_01640</name>
</gene>
<organism evidence="2 3">
    <name type="scientific">Egicoccus halophilus</name>
    <dbReference type="NCBI Taxonomy" id="1670830"/>
    <lineage>
        <taxon>Bacteria</taxon>
        <taxon>Bacillati</taxon>
        <taxon>Actinomycetota</taxon>
        <taxon>Nitriliruptoria</taxon>
        <taxon>Egicoccales</taxon>
        <taxon>Egicoccaceae</taxon>
        <taxon>Egicoccus</taxon>
    </lineage>
</organism>
<protein>
    <submittedName>
        <fullName evidence="2">Uncharacterized protein</fullName>
    </submittedName>
</protein>
<feature type="compositionally biased region" description="Basic and acidic residues" evidence="1">
    <location>
        <begin position="196"/>
        <end position="222"/>
    </location>
</feature>
<evidence type="ECO:0000256" key="1">
    <source>
        <dbReference type="SAM" id="MobiDB-lite"/>
    </source>
</evidence>
<proteinExistence type="predicted"/>
<name>A0A8J3ABV5_9ACTN</name>
<reference evidence="2" key="2">
    <citation type="submission" date="2020-09" db="EMBL/GenBank/DDBJ databases">
        <authorList>
            <person name="Sun Q."/>
            <person name="Zhou Y."/>
        </authorList>
    </citation>
    <scope>NUCLEOTIDE SEQUENCE</scope>
    <source>
        <strain evidence="2">CGMCC 1.14988</strain>
    </source>
</reference>
<reference evidence="2" key="1">
    <citation type="journal article" date="2014" name="Int. J. Syst. Evol. Microbiol.">
        <title>Complete genome sequence of Corynebacterium casei LMG S-19264T (=DSM 44701T), isolated from a smear-ripened cheese.</title>
        <authorList>
            <consortium name="US DOE Joint Genome Institute (JGI-PGF)"/>
            <person name="Walter F."/>
            <person name="Albersmeier A."/>
            <person name="Kalinowski J."/>
            <person name="Ruckert C."/>
        </authorList>
    </citation>
    <scope>NUCLEOTIDE SEQUENCE</scope>
    <source>
        <strain evidence="2">CGMCC 1.14988</strain>
    </source>
</reference>
<accession>A0A8J3ABV5</accession>
<evidence type="ECO:0000313" key="2">
    <source>
        <dbReference type="EMBL" id="GGI02816.1"/>
    </source>
</evidence>
<dbReference type="EMBL" id="BMHA01000001">
    <property type="protein sequence ID" value="GGI02816.1"/>
    <property type="molecule type" value="Genomic_DNA"/>
</dbReference>
<sequence length="256" mass="27752">MPARFHQVSPNVWGREMRRASRDAQVTAFYVWTCRARISEGLYELSAGQVALDTGMSEDEVLAAFDELDRLGIASYDPEAEVVLDRRALRDRPLKHGTDPRTGEVKVNRAMGPAVALFLQVAETPLKREAYRLAATHAPDFAHGIGSARPDLTFAVEDAPADGAPIPHREGDAQGDARAAPDPAESHPPGMGDAQGVHRGESSRVEPRRVESREGDTAEDSPRCSTCGDPAPVGSYDLADEPWCRWCDGSPRQVAG</sequence>
<keyword evidence="3" id="KW-1185">Reference proteome</keyword>
<evidence type="ECO:0000313" key="3">
    <source>
        <dbReference type="Proteomes" id="UP000650511"/>
    </source>
</evidence>
<feature type="region of interest" description="Disordered" evidence="1">
    <location>
        <begin position="158"/>
        <end position="242"/>
    </location>
</feature>
<dbReference type="AlphaFoldDB" id="A0A8J3ABV5"/>
<comment type="caution">
    <text evidence="2">The sequence shown here is derived from an EMBL/GenBank/DDBJ whole genome shotgun (WGS) entry which is preliminary data.</text>
</comment>